<dbReference type="Gene3D" id="3.30.70.890">
    <property type="entry name" value="GHMP kinase, C-terminal domain"/>
    <property type="match status" value="1"/>
</dbReference>
<dbReference type="InterPro" id="IPR036554">
    <property type="entry name" value="GHMP_kinase_C_sf"/>
</dbReference>
<keyword evidence="1" id="KW-0808">Transferase</keyword>
<evidence type="ECO:0000259" key="5">
    <source>
        <dbReference type="Pfam" id="PF00288"/>
    </source>
</evidence>
<dbReference type="GO" id="GO:0050515">
    <property type="term" value="F:4-(cytidine 5'-diphospho)-2-C-methyl-D-erythritol kinase activity"/>
    <property type="evidence" value="ECO:0007669"/>
    <property type="project" value="InterPro"/>
</dbReference>
<dbReference type="HAMAP" id="MF_00061">
    <property type="entry name" value="IspE"/>
    <property type="match status" value="1"/>
</dbReference>
<evidence type="ECO:0000256" key="2">
    <source>
        <dbReference type="ARBA" id="ARBA00022741"/>
    </source>
</evidence>
<dbReference type="InterPro" id="IPR006204">
    <property type="entry name" value="GHMP_kinase_N_dom"/>
</dbReference>
<gene>
    <name evidence="6" type="ORF">UFOPK1835_01427</name>
</gene>
<proteinExistence type="inferred from homology"/>
<dbReference type="Gene3D" id="3.30.230.10">
    <property type="match status" value="1"/>
</dbReference>
<dbReference type="EMBL" id="CAEZUP010000065">
    <property type="protein sequence ID" value="CAB4616288.1"/>
    <property type="molecule type" value="Genomic_DNA"/>
</dbReference>
<dbReference type="PANTHER" id="PTHR43527">
    <property type="entry name" value="4-DIPHOSPHOCYTIDYL-2-C-METHYL-D-ERYTHRITOL KINASE, CHLOROPLASTIC"/>
    <property type="match status" value="1"/>
</dbReference>
<feature type="domain" description="GHMP kinase N-terminal" evidence="5">
    <location>
        <begin position="74"/>
        <end position="116"/>
    </location>
</feature>
<sequence>MNETPTPLIRLVAPAKLTVGLRITGIRADGFHLIDSEMVTLDLVDRLEISDGDSLEIIDGSTGATHEVGAGDDNLVRRALELVGRSARVRLLKSIPPGAGLGGGSADAAAILRWAGFDDLEAASTLGADVAFCLVGGRARVSGIGEIVEPLAFVERTFTLWTPPFGCSTPAVYRAWDDLGGPEGDLGNDLEAAALVVQPRLAQWRDRLADISGQRPRLAGSGSTWFVDGAYPGDGRIVAHTTPRT</sequence>
<dbReference type="InterPro" id="IPR020568">
    <property type="entry name" value="Ribosomal_Su5_D2-typ_SF"/>
</dbReference>
<evidence type="ECO:0000256" key="1">
    <source>
        <dbReference type="ARBA" id="ARBA00022679"/>
    </source>
</evidence>
<dbReference type="InterPro" id="IPR014721">
    <property type="entry name" value="Ribsml_uS5_D2-typ_fold_subgr"/>
</dbReference>
<organism evidence="6">
    <name type="scientific">freshwater metagenome</name>
    <dbReference type="NCBI Taxonomy" id="449393"/>
    <lineage>
        <taxon>unclassified sequences</taxon>
        <taxon>metagenomes</taxon>
        <taxon>ecological metagenomes</taxon>
    </lineage>
</organism>
<keyword evidence="2" id="KW-0547">Nucleotide-binding</keyword>
<keyword evidence="3" id="KW-0418">Kinase</keyword>
<accession>A0A6J6I6B9</accession>
<evidence type="ECO:0000313" key="6">
    <source>
        <dbReference type="EMBL" id="CAB4616288.1"/>
    </source>
</evidence>
<dbReference type="InterPro" id="IPR004424">
    <property type="entry name" value="IspE"/>
</dbReference>
<keyword evidence="4" id="KW-0067">ATP-binding</keyword>
<dbReference type="GO" id="GO:0016114">
    <property type="term" value="P:terpenoid biosynthetic process"/>
    <property type="evidence" value="ECO:0007669"/>
    <property type="project" value="InterPro"/>
</dbReference>
<evidence type="ECO:0000256" key="4">
    <source>
        <dbReference type="ARBA" id="ARBA00022840"/>
    </source>
</evidence>
<dbReference type="Pfam" id="PF00288">
    <property type="entry name" value="GHMP_kinases_N"/>
    <property type="match status" value="1"/>
</dbReference>
<protein>
    <submittedName>
        <fullName evidence="6">Unannotated protein</fullName>
    </submittedName>
</protein>
<dbReference type="GO" id="GO:0005524">
    <property type="term" value="F:ATP binding"/>
    <property type="evidence" value="ECO:0007669"/>
    <property type="project" value="UniProtKB-KW"/>
</dbReference>
<name>A0A6J6I6B9_9ZZZZ</name>
<dbReference type="SUPFAM" id="SSF55060">
    <property type="entry name" value="GHMP Kinase, C-terminal domain"/>
    <property type="match status" value="1"/>
</dbReference>
<reference evidence="6" key="1">
    <citation type="submission" date="2020-05" db="EMBL/GenBank/DDBJ databases">
        <authorList>
            <person name="Chiriac C."/>
            <person name="Salcher M."/>
            <person name="Ghai R."/>
            <person name="Kavagutti S V."/>
        </authorList>
    </citation>
    <scope>NUCLEOTIDE SEQUENCE</scope>
</reference>
<dbReference type="SUPFAM" id="SSF54211">
    <property type="entry name" value="Ribosomal protein S5 domain 2-like"/>
    <property type="match status" value="1"/>
</dbReference>
<dbReference type="AlphaFoldDB" id="A0A6J6I6B9"/>
<dbReference type="PANTHER" id="PTHR43527:SF2">
    <property type="entry name" value="4-DIPHOSPHOCYTIDYL-2-C-METHYL-D-ERYTHRITOL KINASE, CHLOROPLASTIC"/>
    <property type="match status" value="1"/>
</dbReference>
<dbReference type="PIRSF" id="PIRSF010376">
    <property type="entry name" value="IspE"/>
    <property type="match status" value="1"/>
</dbReference>
<evidence type="ECO:0000256" key="3">
    <source>
        <dbReference type="ARBA" id="ARBA00022777"/>
    </source>
</evidence>